<name>A0A8X6TCS1_NEPPI</name>
<gene>
    <name evidence="1" type="ORF">NPIL_582101</name>
</gene>
<evidence type="ECO:0000313" key="2">
    <source>
        <dbReference type="Proteomes" id="UP000887013"/>
    </source>
</evidence>
<keyword evidence="2" id="KW-1185">Reference proteome</keyword>
<organism evidence="1 2">
    <name type="scientific">Nephila pilipes</name>
    <name type="common">Giant wood spider</name>
    <name type="synonym">Nephila maculata</name>
    <dbReference type="NCBI Taxonomy" id="299642"/>
    <lineage>
        <taxon>Eukaryota</taxon>
        <taxon>Metazoa</taxon>
        <taxon>Ecdysozoa</taxon>
        <taxon>Arthropoda</taxon>
        <taxon>Chelicerata</taxon>
        <taxon>Arachnida</taxon>
        <taxon>Araneae</taxon>
        <taxon>Araneomorphae</taxon>
        <taxon>Entelegynae</taxon>
        <taxon>Araneoidea</taxon>
        <taxon>Nephilidae</taxon>
        <taxon>Nephila</taxon>
    </lineage>
</organism>
<comment type="caution">
    <text evidence="1">The sequence shown here is derived from an EMBL/GenBank/DDBJ whole genome shotgun (WGS) entry which is preliminary data.</text>
</comment>
<protein>
    <submittedName>
        <fullName evidence="1">Uncharacterized protein</fullName>
    </submittedName>
</protein>
<evidence type="ECO:0000313" key="1">
    <source>
        <dbReference type="EMBL" id="GFT00905.1"/>
    </source>
</evidence>
<reference evidence="1" key="1">
    <citation type="submission" date="2020-08" db="EMBL/GenBank/DDBJ databases">
        <title>Multicomponent nature underlies the extraordinary mechanical properties of spider dragline silk.</title>
        <authorList>
            <person name="Kono N."/>
            <person name="Nakamura H."/>
            <person name="Mori M."/>
            <person name="Yoshida Y."/>
            <person name="Ohtoshi R."/>
            <person name="Malay A.D."/>
            <person name="Moran D.A.P."/>
            <person name="Tomita M."/>
            <person name="Numata K."/>
            <person name="Arakawa K."/>
        </authorList>
    </citation>
    <scope>NUCLEOTIDE SEQUENCE</scope>
</reference>
<proteinExistence type="predicted"/>
<sequence>MCSDVCFRCLWLVSPVSHGALLLSPSGASEKRSSSSASEALMDPRALSFFSVCFLLLSAEDPVFAVFCLVPSSADELSRDDWDLLLFLLVCCGHF</sequence>
<dbReference type="AlphaFoldDB" id="A0A8X6TCS1"/>
<accession>A0A8X6TCS1</accession>
<dbReference type="Proteomes" id="UP000887013">
    <property type="component" value="Unassembled WGS sequence"/>
</dbReference>
<dbReference type="EMBL" id="BMAW01055457">
    <property type="protein sequence ID" value="GFT00905.1"/>
    <property type="molecule type" value="Genomic_DNA"/>
</dbReference>